<dbReference type="AlphaFoldDB" id="A0A8T0IEB3"/>
<name>A0A8T0IEB3_CERPU</name>
<comment type="caution">
    <text evidence="2">The sequence shown here is derived from an EMBL/GenBank/DDBJ whole genome shotgun (WGS) entry which is preliminary data.</text>
</comment>
<evidence type="ECO:0000313" key="3">
    <source>
        <dbReference type="Proteomes" id="UP000822688"/>
    </source>
</evidence>
<dbReference type="EMBL" id="CM026424">
    <property type="protein sequence ID" value="KAG0581226.1"/>
    <property type="molecule type" value="Genomic_DNA"/>
</dbReference>
<dbReference type="Proteomes" id="UP000822688">
    <property type="component" value="Chromosome 4"/>
</dbReference>
<gene>
    <name evidence="2" type="ORF">KC19_4G234100</name>
</gene>
<feature type="chain" id="PRO_5035801898" evidence="1">
    <location>
        <begin position="21"/>
        <end position="112"/>
    </location>
</feature>
<proteinExistence type="predicted"/>
<protein>
    <submittedName>
        <fullName evidence="2">Uncharacterized protein</fullName>
    </submittedName>
</protein>
<sequence length="112" mass="12157">MGKKIMPLLALLLLVALVESYTVTVYNPARMLVDVLVDDKNFKVETDRMSLDLNREEQSLDFTTGQGDQVMSVHVKDGDMVVLVPALPIGGANIPAVQVVEVPGVTDYSSNP</sequence>
<evidence type="ECO:0000256" key="1">
    <source>
        <dbReference type="SAM" id="SignalP"/>
    </source>
</evidence>
<feature type="signal peptide" evidence="1">
    <location>
        <begin position="1"/>
        <end position="20"/>
    </location>
</feature>
<keyword evidence="3" id="KW-1185">Reference proteome</keyword>
<accession>A0A8T0IEB3</accession>
<evidence type="ECO:0000313" key="2">
    <source>
        <dbReference type="EMBL" id="KAG0581226.1"/>
    </source>
</evidence>
<keyword evidence="1" id="KW-0732">Signal</keyword>
<reference evidence="2" key="1">
    <citation type="submission" date="2020-06" db="EMBL/GenBank/DDBJ databases">
        <title>WGS assembly of Ceratodon purpureus strain R40.</title>
        <authorList>
            <person name="Carey S.B."/>
            <person name="Jenkins J."/>
            <person name="Shu S."/>
            <person name="Lovell J.T."/>
            <person name="Sreedasyam A."/>
            <person name="Maumus F."/>
            <person name="Tiley G.P."/>
            <person name="Fernandez-Pozo N."/>
            <person name="Barry K."/>
            <person name="Chen C."/>
            <person name="Wang M."/>
            <person name="Lipzen A."/>
            <person name="Daum C."/>
            <person name="Saski C.A."/>
            <person name="Payton A.C."/>
            <person name="Mcbreen J.C."/>
            <person name="Conrad R.E."/>
            <person name="Kollar L.M."/>
            <person name="Olsson S."/>
            <person name="Huttunen S."/>
            <person name="Landis J.B."/>
            <person name="Wickett N.J."/>
            <person name="Johnson M.G."/>
            <person name="Rensing S.A."/>
            <person name="Grimwood J."/>
            <person name="Schmutz J."/>
            <person name="Mcdaniel S.F."/>
        </authorList>
    </citation>
    <scope>NUCLEOTIDE SEQUENCE</scope>
    <source>
        <strain evidence="2">R40</strain>
    </source>
</reference>
<organism evidence="2 3">
    <name type="scientific">Ceratodon purpureus</name>
    <name type="common">Fire moss</name>
    <name type="synonym">Dicranum purpureum</name>
    <dbReference type="NCBI Taxonomy" id="3225"/>
    <lineage>
        <taxon>Eukaryota</taxon>
        <taxon>Viridiplantae</taxon>
        <taxon>Streptophyta</taxon>
        <taxon>Embryophyta</taxon>
        <taxon>Bryophyta</taxon>
        <taxon>Bryophytina</taxon>
        <taxon>Bryopsida</taxon>
        <taxon>Dicranidae</taxon>
        <taxon>Pseudoditrichales</taxon>
        <taxon>Ditrichaceae</taxon>
        <taxon>Ceratodon</taxon>
    </lineage>
</organism>